<dbReference type="PANTHER" id="PTHR37809:SF1">
    <property type="entry name" value="RIBOSOMAL PROTEIN S12 METHYLTHIOTRANSFERASE ACCESSORY FACTOR YCAO"/>
    <property type="match status" value="1"/>
</dbReference>
<dbReference type="InterPro" id="IPR003776">
    <property type="entry name" value="YcaO-like_dom"/>
</dbReference>
<dbReference type="PROSITE" id="PS51664">
    <property type="entry name" value="YCAO"/>
    <property type="match status" value="1"/>
</dbReference>
<name>A0A2W2FSP1_9ACTN</name>
<dbReference type="InterPro" id="IPR027624">
    <property type="entry name" value="TOMM_cyclo_SagD"/>
</dbReference>
<dbReference type="PANTHER" id="PTHR37809">
    <property type="entry name" value="RIBOSOMAL PROTEIN S12 METHYLTHIOTRANSFERASE ACCESSORY FACTOR YCAO"/>
    <property type="match status" value="1"/>
</dbReference>
<dbReference type="Pfam" id="PF02624">
    <property type="entry name" value="YcaO"/>
    <property type="match status" value="1"/>
</dbReference>
<proteinExistence type="predicted"/>
<reference evidence="2 3" key="1">
    <citation type="submission" date="2018-01" db="EMBL/GenBank/DDBJ databases">
        <title>Draft genome sequence of Jishengella sp. NA12.</title>
        <authorList>
            <person name="Sahin N."/>
            <person name="Ay H."/>
            <person name="Saygin H."/>
        </authorList>
    </citation>
    <scope>NUCLEOTIDE SEQUENCE [LARGE SCALE GENOMIC DNA]</scope>
    <source>
        <strain evidence="2 3">NA12</strain>
    </source>
</reference>
<organism evidence="2 3">
    <name type="scientific">Micromonospora craterilacus</name>
    <dbReference type="NCBI Taxonomy" id="1655439"/>
    <lineage>
        <taxon>Bacteria</taxon>
        <taxon>Bacillati</taxon>
        <taxon>Actinomycetota</taxon>
        <taxon>Actinomycetes</taxon>
        <taxon>Micromonosporales</taxon>
        <taxon>Micromonosporaceae</taxon>
        <taxon>Micromonospora</taxon>
    </lineage>
</organism>
<dbReference type="InterPro" id="IPR022291">
    <property type="entry name" value="Bacteriocin_synth_cyclodeHase"/>
</dbReference>
<dbReference type="NCBIfam" id="TIGR03604">
    <property type="entry name" value="TOMM_cyclo_SagD"/>
    <property type="match status" value="1"/>
</dbReference>
<dbReference type="Gene3D" id="3.30.160.660">
    <property type="match status" value="1"/>
</dbReference>
<dbReference type="NCBIfam" id="TIGR03882">
    <property type="entry name" value="cyclo_dehyd_2"/>
    <property type="match status" value="1"/>
</dbReference>
<evidence type="ECO:0000259" key="1">
    <source>
        <dbReference type="PROSITE" id="PS51664"/>
    </source>
</evidence>
<dbReference type="EMBL" id="POTY01000077">
    <property type="protein sequence ID" value="PZG18054.1"/>
    <property type="molecule type" value="Genomic_DNA"/>
</dbReference>
<keyword evidence="3" id="KW-1185">Reference proteome</keyword>
<dbReference type="AlphaFoldDB" id="A0A2W2FSP1"/>
<sequence>MNRMIVDVRTTSTGWDSSLKQLGEALHERRQDQAHPPGLTPLDGVTVRIAALGLIDANRDGAEAVPGDDVLPIWLHGATALVGPRWSPPPDAARRAEPGPAAGPCPLCVQRRWQAIRVREERHALEHGARVGAVAALPHLTPFAVDALWQLLLVAARTTPERPGVGRLWQLRMDTLETTAVAVLVDSECPACAHTRPDTAEAAVIALTSRPKPDPSGYRLRSAADLDLPVTALANPVAGALGGTALRAYNATATAPVTGYFRVRSRYDLHEMWWSGHANSYGSSETYALLEGLERYAGQFPRAKRTTVFDSYANLAPDALDPAGLGYHPAFYQGHGLYYAPYSPTEPMHWVWGYSLRDREPRLVPEQLVYYLDRRTDQRKFVQECSNGCASGSCPEEALLHGMLELVERDAFLLAWYGSARLAEIDPATCRDESVHFMIDRVNLLGYDLRLFDTRADLPVPVVTAVAVKRGGGLGQLCFAAGASLDPDDAVRAAVCETASYVPGFDERVAASEPALREMTRDYTKVHELSHHALLYGLPEMTHHAGFLFDDPPLRSMTELYGDWLATRPTHDDLRADAEYLCGLIAGLGGDVLAVDQTCPEQEIAGVHTMALVAPALIPIDFGWQRQRVLHSDRLARHLARGVSGPDRLGATARNLHPHPFP</sequence>
<evidence type="ECO:0000313" key="2">
    <source>
        <dbReference type="EMBL" id="PZG18054.1"/>
    </source>
</evidence>
<dbReference type="Proteomes" id="UP000248924">
    <property type="component" value="Unassembled WGS sequence"/>
</dbReference>
<dbReference type="Gene3D" id="3.30.40.250">
    <property type="match status" value="1"/>
</dbReference>
<feature type="domain" description="YcaO" evidence="1">
    <location>
        <begin position="276"/>
        <end position="662"/>
    </location>
</feature>
<dbReference type="Gene3D" id="3.30.1330.230">
    <property type="match status" value="1"/>
</dbReference>
<accession>A0A2W2FSP1</accession>
<comment type="caution">
    <text evidence="2">The sequence shown here is derived from an EMBL/GenBank/DDBJ whole genome shotgun (WGS) entry which is preliminary data.</text>
</comment>
<protein>
    <submittedName>
        <fullName evidence="2">Cyclodehydratase</fullName>
    </submittedName>
</protein>
<evidence type="ECO:0000313" key="3">
    <source>
        <dbReference type="Proteomes" id="UP000248924"/>
    </source>
</evidence>
<gene>
    <name evidence="2" type="ORF">C1I95_14265</name>
</gene>